<dbReference type="PANTHER" id="PTHR42776">
    <property type="entry name" value="SERINE PEPTIDASE S9 FAMILY MEMBER"/>
    <property type="match status" value="1"/>
</dbReference>
<dbReference type="Gene3D" id="3.40.50.1820">
    <property type="entry name" value="alpha/beta hydrolase"/>
    <property type="match status" value="1"/>
</dbReference>
<protein>
    <recommendedName>
        <fullName evidence="2">Peptidase S9 prolyl oligopeptidase catalytic domain-containing protein</fullName>
    </recommendedName>
</protein>
<dbReference type="Proteomes" id="UP000625735">
    <property type="component" value="Unassembled WGS sequence"/>
</dbReference>
<evidence type="ECO:0000259" key="2">
    <source>
        <dbReference type="Pfam" id="PF00326"/>
    </source>
</evidence>
<feature type="domain" description="Peptidase S9 prolyl oligopeptidase catalytic" evidence="2">
    <location>
        <begin position="646"/>
        <end position="800"/>
    </location>
</feature>
<evidence type="ECO:0000313" key="3">
    <source>
        <dbReference type="EMBL" id="GGD15617.1"/>
    </source>
</evidence>
<organism evidence="3 4">
    <name type="scientific">Flavobacterium orientale</name>
    <dbReference type="NCBI Taxonomy" id="1756020"/>
    <lineage>
        <taxon>Bacteria</taxon>
        <taxon>Pseudomonadati</taxon>
        <taxon>Bacteroidota</taxon>
        <taxon>Flavobacteriia</taxon>
        <taxon>Flavobacteriales</taxon>
        <taxon>Flavobacteriaceae</taxon>
        <taxon>Flavobacterium</taxon>
    </lineage>
</organism>
<dbReference type="EMBL" id="BMFG01000001">
    <property type="protein sequence ID" value="GGD15617.1"/>
    <property type="molecule type" value="Genomic_DNA"/>
</dbReference>
<accession>A0A916XWM9</accession>
<keyword evidence="4" id="KW-1185">Reference proteome</keyword>
<reference evidence="3" key="1">
    <citation type="journal article" date="2014" name="Int. J. Syst. Evol. Microbiol.">
        <title>Complete genome sequence of Corynebacterium casei LMG S-19264T (=DSM 44701T), isolated from a smear-ripened cheese.</title>
        <authorList>
            <consortium name="US DOE Joint Genome Institute (JGI-PGF)"/>
            <person name="Walter F."/>
            <person name="Albersmeier A."/>
            <person name="Kalinowski J."/>
            <person name="Ruckert C."/>
        </authorList>
    </citation>
    <scope>NUCLEOTIDE SEQUENCE</scope>
    <source>
        <strain evidence="3">CGMCC 1.12506</strain>
    </source>
</reference>
<dbReference type="SUPFAM" id="SSF53474">
    <property type="entry name" value="alpha/beta-Hydrolases"/>
    <property type="match status" value="1"/>
</dbReference>
<evidence type="ECO:0000256" key="1">
    <source>
        <dbReference type="ARBA" id="ARBA00022801"/>
    </source>
</evidence>
<dbReference type="RefSeq" id="WP_188360751.1">
    <property type="nucleotide sequence ID" value="NZ_BMFG01000001.1"/>
</dbReference>
<dbReference type="GO" id="GO:0006508">
    <property type="term" value="P:proteolysis"/>
    <property type="evidence" value="ECO:0007669"/>
    <property type="project" value="InterPro"/>
</dbReference>
<dbReference type="PANTHER" id="PTHR42776:SF28">
    <property type="entry name" value="GLUTAMYL ENDOPEPTIDASE, CHLOROPLASTIC-RELATED"/>
    <property type="match status" value="1"/>
</dbReference>
<dbReference type="InterPro" id="IPR001375">
    <property type="entry name" value="Peptidase_S9_cat"/>
</dbReference>
<evidence type="ECO:0000313" key="4">
    <source>
        <dbReference type="Proteomes" id="UP000625735"/>
    </source>
</evidence>
<gene>
    <name evidence="3" type="ORF">GCM10011343_03190</name>
</gene>
<dbReference type="Gene3D" id="2.120.10.30">
    <property type="entry name" value="TolB, C-terminal domain"/>
    <property type="match status" value="1"/>
</dbReference>
<dbReference type="SUPFAM" id="SSF82171">
    <property type="entry name" value="DPP6 N-terminal domain-like"/>
    <property type="match status" value="1"/>
</dbReference>
<comment type="caution">
    <text evidence="3">The sequence shown here is derived from an EMBL/GenBank/DDBJ whole genome shotgun (WGS) entry which is preliminary data.</text>
</comment>
<keyword evidence="1" id="KW-0378">Hydrolase</keyword>
<dbReference type="InterPro" id="IPR011042">
    <property type="entry name" value="6-blade_b-propeller_TolB-like"/>
</dbReference>
<sequence>MKTNLYLFLLVGFMVSAQENISYQKPPKEILDLADYERAPSVNMDSKKQLMILSYRNTYKTLDELSQEEMRLGGLRINPITNISSTVTYINNVKIRKITDKVETQVSGLPDNPKISNYAMSPDEKKMAFSNTTATGVELWVIDLATAKASKVTDANLNANMGSPYSWFKDSEHLLVRVLPKNRPALLDEKKNLPTGPIVSVGDGSVSQNRTYQDLLKNPMDEKNFETIVTSELYKYSLSGKAELFKGAAMYAGESFSPDGNYVMITTLEKPFSYIVPLNRFPQQSSVYDASGKLVREVNSVPLIEIMPKGFSSTRKGKRSMTWRADKPATLVYVEALDEGDQNVKVDYRDEVFLWDAPFTAAPKSLVKTQQRFAGIQWGDATRAIVSDQWYDTRNSKAYLINPSNPSQEPKVMADRNYQDIYSDPGDFETKRNEFGRNVIAIENDVAHLIGEGFTKEGQFPFIDELNFKTLQTKRVYQSNLKDKKEDLYSIINAKSGDVLVMIQSKNEYPNYYIRNIKAKNKLTQITNFKNPFESLKNVHKEVINYKRKDGVELSGTLYLPAGYDKTKKEKLPLLIWAYPREFKDKSTAGQSSANPNSFTFPYYGSFVFWVTRGYAVLDDASFPIVGEGETEPNDNFIEQLVANAEAAIDAVDKLGYINRNKVGVGGHSYGAFMTANLLTHSNLFACGIARSGAYNRTLTPFGFQSEQRNYWDVPQIYNGMSPFMNAHKMKTPMLLTHGEADNNPGTFTLQTERYFQALKNLGAPVRMVILPKESHGYAAKDNILHLLWEQDQFLEKYLK</sequence>
<proteinExistence type="predicted"/>
<dbReference type="AlphaFoldDB" id="A0A916XWM9"/>
<name>A0A916XWM9_9FLAO</name>
<dbReference type="InterPro" id="IPR029058">
    <property type="entry name" value="AB_hydrolase_fold"/>
</dbReference>
<dbReference type="Pfam" id="PF00326">
    <property type="entry name" value="Peptidase_S9"/>
    <property type="match status" value="1"/>
</dbReference>
<reference evidence="3" key="2">
    <citation type="submission" date="2020-09" db="EMBL/GenBank/DDBJ databases">
        <authorList>
            <person name="Sun Q."/>
            <person name="Zhou Y."/>
        </authorList>
    </citation>
    <scope>NUCLEOTIDE SEQUENCE</scope>
    <source>
        <strain evidence="3">CGMCC 1.12506</strain>
    </source>
</reference>
<dbReference type="GO" id="GO:0004252">
    <property type="term" value="F:serine-type endopeptidase activity"/>
    <property type="evidence" value="ECO:0007669"/>
    <property type="project" value="TreeGrafter"/>
</dbReference>